<dbReference type="SUPFAM" id="SSF46626">
    <property type="entry name" value="Cytochrome c"/>
    <property type="match status" value="1"/>
</dbReference>
<reference evidence="4" key="1">
    <citation type="journal article" date="2019" name="Int. J. Syst. Evol. Microbiol.">
        <title>The Global Catalogue of Microorganisms (GCM) 10K type strain sequencing project: providing services to taxonomists for standard genome sequencing and annotation.</title>
        <authorList>
            <consortium name="The Broad Institute Genomics Platform"/>
            <consortium name="The Broad Institute Genome Sequencing Center for Infectious Disease"/>
            <person name="Wu L."/>
            <person name="Ma J."/>
        </authorList>
    </citation>
    <scope>NUCLEOTIDE SEQUENCE [LARGE SCALE GENOMIC DNA]</scope>
    <source>
        <strain evidence="4">CECT 7806</strain>
    </source>
</reference>
<feature type="domain" description="DUF302" evidence="2">
    <location>
        <begin position="147"/>
        <end position="207"/>
    </location>
</feature>
<dbReference type="InterPro" id="IPR005180">
    <property type="entry name" value="DUF302"/>
</dbReference>
<dbReference type="CDD" id="cd14797">
    <property type="entry name" value="DUF302"/>
    <property type="match status" value="1"/>
</dbReference>
<evidence type="ECO:0000313" key="3">
    <source>
        <dbReference type="EMBL" id="MDN3572587.1"/>
    </source>
</evidence>
<keyword evidence="1" id="KW-0732">Signal</keyword>
<evidence type="ECO:0000256" key="1">
    <source>
        <dbReference type="SAM" id="SignalP"/>
    </source>
</evidence>
<evidence type="ECO:0000259" key="2">
    <source>
        <dbReference type="Pfam" id="PF03625"/>
    </source>
</evidence>
<dbReference type="PANTHER" id="PTHR38342">
    <property type="entry name" value="SLR5037 PROTEIN"/>
    <property type="match status" value="1"/>
</dbReference>
<feature type="signal peptide" evidence="1">
    <location>
        <begin position="1"/>
        <end position="20"/>
    </location>
</feature>
<keyword evidence="4" id="KW-1185">Reference proteome</keyword>
<dbReference type="InterPro" id="IPR036909">
    <property type="entry name" value="Cyt_c-like_dom_sf"/>
</dbReference>
<dbReference type="SUPFAM" id="SSF103247">
    <property type="entry name" value="TT1751-like"/>
    <property type="match status" value="1"/>
</dbReference>
<dbReference type="Gene3D" id="1.10.760.10">
    <property type="entry name" value="Cytochrome c-like domain"/>
    <property type="match status" value="1"/>
</dbReference>
<proteinExistence type="predicted"/>
<dbReference type="Proteomes" id="UP001244297">
    <property type="component" value="Unassembled WGS sequence"/>
</dbReference>
<dbReference type="InterPro" id="IPR035923">
    <property type="entry name" value="TT1751-like_sf"/>
</dbReference>
<sequence>MTRILPLATVLAGLATTSAAEPMPFRSVTVELPMGDRSFPGGQEAEAINSNCLACHSAGMVLTQPRLTRTEWQAEIEKMIHAYKAPVDPSDIPKIVNYLTRMKVDGAEMTHQDVEAVRIQSAFGFEETLKRLRSALEVTGFTIFAVIDHRSAAQSVGLAMPPTTVLVFGNPRGGTPLMLAAPDFALELPLRVLVREDESGRALVVYNAAKTLDGKHDLPAGMAERLAPAGKVIAEAVSASAAAP</sequence>
<organism evidence="3 4">
    <name type="scientific">Methylobacterium longum</name>
    <dbReference type="NCBI Taxonomy" id="767694"/>
    <lineage>
        <taxon>Bacteria</taxon>
        <taxon>Pseudomonadati</taxon>
        <taxon>Pseudomonadota</taxon>
        <taxon>Alphaproteobacteria</taxon>
        <taxon>Hyphomicrobiales</taxon>
        <taxon>Methylobacteriaceae</taxon>
        <taxon>Methylobacterium</taxon>
    </lineage>
</organism>
<dbReference type="EMBL" id="JAUFPT010000060">
    <property type="protein sequence ID" value="MDN3572587.1"/>
    <property type="molecule type" value="Genomic_DNA"/>
</dbReference>
<dbReference type="PANTHER" id="PTHR38342:SF2">
    <property type="entry name" value="INNER MEMBRANE OR EXPORTED"/>
    <property type="match status" value="1"/>
</dbReference>
<dbReference type="Pfam" id="PF03625">
    <property type="entry name" value="DUF302"/>
    <property type="match status" value="1"/>
</dbReference>
<comment type="caution">
    <text evidence="3">The sequence shown here is derived from an EMBL/GenBank/DDBJ whole genome shotgun (WGS) entry which is preliminary data.</text>
</comment>
<dbReference type="Gene3D" id="3.30.310.70">
    <property type="entry name" value="TT1751-like domain"/>
    <property type="match status" value="1"/>
</dbReference>
<dbReference type="RefSeq" id="WP_238290271.1">
    <property type="nucleotide sequence ID" value="NZ_BPQS01000021.1"/>
</dbReference>
<accession>A0ABT8ARR9</accession>
<evidence type="ECO:0000313" key="4">
    <source>
        <dbReference type="Proteomes" id="UP001244297"/>
    </source>
</evidence>
<protein>
    <submittedName>
        <fullName evidence="3">DUF302 domain-containing protein</fullName>
    </submittedName>
</protein>
<name>A0ABT8ARR9_9HYPH</name>
<feature type="chain" id="PRO_5045841525" evidence="1">
    <location>
        <begin position="21"/>
        <end position="244"/>
    </location>
</feature>
<gene>
    <name evidence="3" type="ORF">QWZ18_18390</name>
</gene>